<evidence type="ECO:0000313" key="4">
    <source>
        <dbReference type="Proteomes" id="UP000515160"/>
    </source>
</evidence>
<keyword evidence="2" id="KW-1133">Transmembrane helix</keyword>
<feature type="compositionally biased region" description="Polar residues" evidence="1">
    <location>
        <begin position="346"/>
        <end position="363"/>
    </location>
</feature>
<feature type="region of interest" description="Disordered" evidence="1">
    <location>
        <begin position="230"/>
        <end position="252"/>
    </location>
</feature>
<accession>A0A6P8WY30</accession>
<feature type="transmembrane region" description="Helical" evidence="2">
    <location>
        <begin position="585"/>
        <end position="607"/>
    </location>
</feature>
<feature type="chain" id="PRO_5028311135" evidence="3">
    <location>
        <begin position="24"/>
        <end position="655"/>
    </location>
</feature>
<keyword evidence="2" id="KW-0812">Transmembrane</keyword>
<keyword evidence="3" id="KW-0732">Signal</keyword>
<organism evidence="4 5">
    <name type="scientific">Drosophila albomicans</name>
    <name type="common">Fruit fly</name>
    <dbReference type="NCBI Taxonomy" id="7291"/>
    <lineage>
        <taxon>Eukaryota</taxon>
        <taxon>Metazoa</taxon>
        <taxon>Ecdysozoa</taxon>
        <taxon>Arthropoda</taxon>
        <taxon>Hexapoda</taxon>
        <taxon>Insecta</taxon>
        <taxon>Pterygota</taxon>
        <taxon>Neoptera</taxon>
        <taxon>Endopterygota</taxon>
        <taxon>Diptera</taxon>
        <taxon>Brachycera</taxon>
        <taxon>Muscomorpha</taxon>
        <taxon>Ephydroidea</taxon>
        <taxon>Drosophilidae</taxon>
        <taxon>Drosophila</taxon>
    </lineage>
</organism>
<name>A0A6P8WY30_DROAB</name>
<dbReference type="AlphaFoldDB" id="A0A6P8WY30"/>
<evidence type="ECO:0000256" key="1">
    <source>
        <dbReference type="SAM" id="MobiDB-lite"/>
    </source>
</evidence>
<dbReference type="RefSeq" id="XP_034103515.1">
    <property type="nucleotide sequence ID" value="XM_034247624.2"/>
</dbReference>
<feature type="region of interest" description="Disordered" evidence="1">
    <location>
        <begin position="346"/>
        <end position="421"/>
    </location>
</feature>
<proteinExistence type="predicted"/>
<feature type="compositionally biased region" description="Low complexity" evidence="1">
    <location>
        <begin position="230"/>
        <end position="251"/>
    </location>
</feature>
<keyword evidence="2" id="KW-0472">Membrane</keyword>
<evidence type="ECO:0000256" key="3">
    <source>
        <dbReference type="SAM" id="SignalP"/>
    </source>
</evidence>
<dbReference type="Proteomes" id="UP000515160">
    <property type="component" value="Chromosome 3"/>
</dbReference>
<gene>
    <name evidence="5" type="primary">LOC117567564</name>
</gene>
<feature type="signal peptide" evidence="3">
    <location>
        <begin position="1"/>
        <end position="23"/>
    </location>
</feature>
<dbReference type="OrthoDB" id="5976811at2759"/>
<feature type="compositionally biased region" description="Low complexity" evidence="1">
    <location>
        <begin position="394"/>
        <end position="411"/>
    </location>
</feature>
<protein>
    <submittedName>
        <fullName evidence="5">Phosphatidylinositol 3-kinase 2</fullName>
    </submittedName>
</protein>
<dbReference type="CTD" id="40283"/>
<reference evidence="5" key="1">
    <citation type="submission" date="2025-08" db="UniProtKB">
        <authorList>
            <consortium name="RefSeq"/>
        </authorList>
    </citation>
    <scope>IDENTIFICATION</scope>
    <source>
        <strain evidence="5">15112-1751.03</strain>
        <tissue evidence="5">Whole Adult</tissue>
    </source>
</reference>
<sequence length="655" mass="69901">MAQILGLQILCAGFLLLTGAGRGCEGATATASASVPASSSSAAALLSDSESYHDKCADFKCPELPECPDDSEASDFYMLTDLQLSHDRERVKRDLQTDLLAECCYQPQCRCNKCPEQPQCENEEVLIELSAASGQPGNCCPQFKCGKEPQCEAGNKNLTYWLNRCTKCNSCQVPPCQDVCYQADPPHNCMSDDKQLMYNGDTWLEGCSECKCIDGEKQCIADSDVQIVEKSTSTSKTPMTSTPSTTTSLTTEAGVVKETSSSVEMSLEEIELTTSSEQPVVKPELKSGAEESIDMPEIVETESELKQPTVETELKPSVETAPKSETVGTQLKTDIVKLELLAGNTITSNSSTNDDLDETTTPAMESENTDELPLDNTETPLSEEKDTDVNELNIASTAEFASSTSSTQQQEIETDNSLEESTDTALDNLELDSTLSSTESTFASAASSSAPDFTTNASSSAASSALPDSTTKTSSTAASSASPDSTINSSSSAASSASPDSTTNSSSSVASSASPDSNTNTASSPSTLTTESPAALATSSPAPLTPESTSFHRDADILDADYRLASASPNDAGKHPTNLHNLLKFILFIFVVLIACIVLMAFIYIYLRRRKSMYSKVVQSDSNLSENTHTSDLVLDIDTDDTDLPQKQQLKEFVE</sequence>
<feature type="compositionally biased region" description="Acidic residues" evidence="1">
    <location>
        <begin position="412"/>
        <end position="421"/>
    </location>
</feature>
<keyword evidence="4" id="KW-1185">Reference proteome</keyword>
<feature type="compositionally biased region" description="Low complexity" evidence="1">
    <location>
        <begin position="457"/>
        <end position="518"/>
    </location>
</feature>
<dbReference type="GeneID" id="117567564"/>
<feature type="region of interest" description="Disordered" evidence="1">
    <location>
        <begin position="445"/>
        <end position="549"/>
    </location>
</feature>
<evidence type="ECO:0000313" key="5">
    <source>
        <dbReference type="RefSeq" id="XP_034103515.1"/>
    </source>
</evidence>
<evidence type="ECO:0000256" key="2">
    <source>
        <dbReference type="SAM" id="Phobius"/>
    </source>
</evidence>
<feature type="compositionally biased region" description="Low complexity" evidence="1">
    <location>
        <begin position="526"/>
        <end position="546"/>
    </location>
</feature>